<evidence type="ECO:0000313" key="3">
    <source>
        <dbReference type="Proteomes" id="UP000053268"/>
    </source>
</evidence>
<proteinExistence type="predicted"/>
<protein>
    <submittedName>
        <fullName evidence="2">Uncharacterized protein</fullName>
    </submittedName>
</protein>
<sequence>MAGIKQVRNRKLLPDLRKEGHLSKEIVLSTTEKHGVPAGSRLFSHHTLASVRKLKKCPSIPEDSLDIILAATYDHSYEHFADKEDLYLQPETRGCETWRRLRNTVGKPPKPKIPLGHPMKRGGITERKSPFSVKLMNSGVHSSQTNPGKKAKRVQSWYLYEQYKSLEKNQIDGAQVLRDRSCQEKILHKELEERRARRHYCNQMVSCNSEGRMQSCMGSDAGTLTSVSTNDFIDNFCGFQESDDTIVNSDQTYDLSYERTRYQDASDNKPAVTYQVNSNTLEREIETNSDLNTELNVVKQNIEESVNMQLEAMKENIQCLEKYAKQSFVDKTEEPIKSLKHCSVYKAEYDNSLLAIWSGLVSFAYQPYVTPIKFDNDVNYSGNNNLTKKHYTPSHISKGTQRSSTVKEQLKLINIGRRNRRNVKNKIKDDSHAFHCLPSVETFSPRIRIFNSSTTNRWLEESNLPKRSCSQNCNCRRVKKVVNPMIKLSRYIDSVLKDLED</sequence>
<dbReference type="InterPro" id="IPR022179">
    <property type="entry name" value="CFAP276"/>
</dbReference>
<accession>A0A194QCD0</accession>
<evidence type="ECO:0000313" key="2">
    <source>
        <dbReference type="EMBL" id="KPJ02640.1"/>
    </source>
</evidence>
<dbReference type="Proteomes" id="UP000053268">
    <property type="component" value="Unassembled WGS sequence"/>
</dbReference>
<dbReference type="EMBL" id="KQ459232">
    <property type="protein sequence ID" value="KPJ02640.1"/>
    <property type="molecule type" value="Genomic_DNA"/>
</dbReference>
<gene>
    <name evidence="2" type="ORF">RR46_09843</name>
</gene>
<dbReference type="AlphaFoldDB" id="A0A194QCD0"/>
<dbReference type="STRING" id="66420.A0A194QCD0"/>
<evidence type="ECO:0000256" key="1">
    <source>
        <dbReference type="SAM" id="MobiDB-lite"/>
    </source>
</evidence>
<dbReference type="Pfam" id="PF12494">
    <property type="entry name" value="DUF3695"/>
    <property type="match status" value="1"/>
</dbReference>
<reference evidence="2 3" key="1">
    <citation type="journal article" date="2015" name="Nat. Commun.">
        <title>Outbred genome sequencing and CRISPR/Cas9 gene editing in butterflies.</title>
        <authorList>
            <person name="Li X."/>
            <person name="Fan D."/>
            <person name="Zhang W."/>
            <person name="Liu G."/>
            <person name="Zhang L."/>
            <person name="Zhao L."/>
            <person name="Fang X."/>
            <person name="Chen L."/>
            <person name="Dong Y."/>
            <person name="Chen Y."/>
            <person name="Ding Y."/>
            <person name="Zhao R."/>
            <person name="Feng M."/>
            <person name="Zhu Y."/>
            <person name="Feng Y."/>
            <person name="Jiang X."/>
            <person name="Zhu D."/>
            <person name="Xiang H."/>
            <person name="Feng X."/>
            <person name="Li S."/>
            <person name="Wang J."/>
            <person name="Zhang G."/>
            <person name="Kronforst M.R."/>
            <person name="Wang W."/>
        </authorList>
    </citation>
    <scope>NUCLEOTIDE SEQUENCE [LARGE SCALE GENOMIC DNA]</scope>
    <source>
        <strain evidence="2">Ya'a_city_454_Px</strain>
        <tissue evidence="2">Whole body</tissue>
    </source>
</reference>
<keyword evidence="3" id="KW-1185">Reference proteome</keyword>
<name>A0A194QCD0_PAPXU</name>
<feature type="region of interest" description="Disordered" evidence="1">
    <location>
        <begin position="102"/>
        <end position="124"/>
    </location>
</feature>
<organism evidence="2 3">
    <name type="scientific">Papilio xuthus</name>
    <name type="common">Asian swallowtail butterfly</name>
    <dbReference type="NCBI Taxonomy" id="66420"/>
    <lineage>
        <taxon>Eukaryota</taxon>
        <taxon>Metazoa</taxon>
        <taxon>Ecdysozoa</taxon>
        <taxon>Arthropoda</taxon>
        <taxon>Hexapoda</taxon>
        <taxon>Insecta</taxon>
        <taxon>Pterygota</taxon>
        <taxon>Neoptera</taxon>
        <taxon>Endopterygota</taxon>
        <taxon>Lepidoptera</taxon>
        <taxon>Glossata</taxon>
        <taxon>Ditrysia</taxon>
        <taxon>Papilionoidea</taxon>
        <taxon>Papilionidae</taxon>
        <taxon>Papilioninae</taxon>
        <taxon>Papilio</taxon>
    </lineage>
</organism>